<dbReference type="InterPro" id="IPR026055">
    <property type="entry name" value="FAR"/>
</dbReference>
<dbReference type="PANTHER" id="PTHR11011">
    <property type="entry name" value="MALE STERILITY PROTEIN 2-RELATED"/>
    <property type="match status" value="1"/>
</dbReference>
<reference evidence="3 4" key="1">
    <citation type="submission" date="2015-03" db="EMBL/GenBank/DDBJ databases">
        <title>Genome assembly of Sandaracinus amylolyticus DSM 53668.</title>
        <authorList>
            <person name="Sharma G."/>
            <person name="Subramanian S."/>
        </authorList>
    </citation>
    <scope>NUCLEOTIDE SEQUENCE [LARGE SCALE GENOMIC DNA]</scope>
    <source>
        <strain evidence="3 4">DSM 53668</strain>
    </source>
</reference>
<dbReference type="GO" id="GO:0080019">
    <property type="term" value="F:alcohol-forming very long-chain fatty acyl-CoA reductase activity"/>
    <property type="evidence" value="ECO:0007669"/>
    <property type="project" value="InterPro"/>
</dbReference>
<organism evidence="3 4">
    <name type="scientific">Sandaracinus amylolyticus</name>
    <dbReference type="NCBI Taxonomy" id="927083"/>
    <lineage>
        <taxon>Bacteria</taxon>
        <taxon>Pseudomonadati</taxon>
        <taxon>Myxococcota</taxon>
        <taxon>Polyangia</taxon>
        <taxon>Polyangiales</taxon>
        <taxon>Sandaracinaceae</taxon>
        <taxon>Sandaracinus</taxon>
    </lineage>
</organism>
<dbReference type="InterPro" id="IPR036291">
    <property type="entry name" value="NAD(P)-bd_dom_sf"/>
</dbReference>
<proteinExistence type="predicted"/>
<feature type="region of interest" description="Disordered" evidence="1">
    <location>
        <begin position="335"/>
        <end position="358"/>
    </location>
</feature>
<sequence length="358" mass="39873">MRKILAEERSAQVRCVVQEKFWERAQEIVSALPVRDRERVTLLEGDVASMDMGLSGKEHVALAQEVQVIHHCAAATYLGVARDVAQRVNVDGVREVLELAREAKKLERLVHWSSALVSGGRRGYVLEDELQAPEGFRNVVEEMRFKGEQLVRAAMQRGLRTTILRPAILVGDSVTGEIDRFEGPYLLVLLMLSSPVDLRVPLPGRGDVPLNLVPIDYVVDAGWAIANDARSVGRTFHLVDPTPQSARRVFELIAQAAGRPLPRGFLPTNLATALLRTPGLERFAHVPRAFLEQLATEVVYDDRGARELLDPKGIKCPGFESYVDVMVSYVRAQQSAKRQRRPDSFEIEGEDEASDPLQ</sequence>
<feature type="domain" description="Thioester reductase (TE)" evidence="2">
    <location>
        <begin position="12"/>
        <end position="221"/>
    </location>
</feature>
<name>A0A0F6YMF7_9BACT</name>
<dbReference type="EMBL" id="CP011125">
    <property type="protein sequence ID" value="AKF10260.1"/>
    <property type="molecule type" value="Genomic_DNA"/>
</dbReference>
<dbReference type="Proteomes" id="UP000034883">
    <property type="component" value="Chromosome"/>
</dbReference>
<gene>
    <name evidence="3" type="ORF">DB32_007409</name>
</gene>
<protein>
    <submittedName>
        <fullName evidence="3">Sorbitol-6-phosphate 2-dehydrogenase</fullName>
    </submittedName>
</protein>
<dbReference type="KEGG" id="samy:DB32_007409"/>
<feature type="compositionally biased region" description="Acidic residues" evidence="1">
    <location>
        <begin position="345"/>
        <end position="358"/>
    </location>
</feature>
<evidence type="ECO:0000313" key="3">
    <source>
        <dbReference type="EMBL" id="AKF10260.1"/>
    </source>
</evidence>
<dbReference type="AlphaFoldDB" id="A0A0F6YMF7"/>
<evidence type="ECO:0000256" key="1">
    <source>
        <dbReference type="SAM" id="MobiDB-lite"/>
    </source>
</evidence>
<evidence type="ECO:0000313" key="4">
    <source>
        <dbReference type="Proteomes" id="UP000034883"/>
    </source>
</evidence>
<evidence type="ECO:0000259" key="2">
    <source>
        <dbReference type="Pfam" id="PF07993"/>
    </source>
</evidence>
<dbReference type="InterPro" id="IPR013120">
    <property type="entry name" value="FAR_NAD-bd"/>
</dbReference>
<dbReference type="STRING" id="927083.DB32_007409"/>
<accession>A0A0F6YMF7</accession>
<dbReference type="Pfam" id="PF07993">
    <property type="entry name" value="NAD_binding_4"/>
    <property type="match status" value="1"/>
</dbReference>
<dbReference type="SUPFAM" id="SSF51735">
    <property type="entry name" value="NAD(P)-binding Rossmann-fold domains"/>
    <property type="match status" value="1"/>
</dbReference>
<keyword evidence="4" id="KW-1185">Reference proteome</keyword>
<dbReference type="Gene3D" id="3.40.50.720">
    <property type="entry name" value="NAD(P)-binding Rossmann-like Domain"/>
    <property type="match status" value="1"/>
</dbReference>